<feature type="compositionally biased region" description="Basic and acidic residues" evidence="1">
    <location>
        <begin position="23"/>
        <end position="33"/>
    </location>
</feature>
<feature type="region of interest" description="Disordered" evidence="1">
    <location>
        <begin position="1"/>
        <end position="37"/>
    </location>
</feature>
<evidence type="ECO:0000313" key="3">
    <source>
        <dbReference type="Proteomes" id="UP001341840"/>
    </source>
</evidence>
<dbReference type="Proteomes" id="UP001341840">
    <property type="component" value="Unassembled WGS sequence"/>
</dbReference>
<gene>
    <name evidence="2" type="ORF">PIB30_087935</name>
</gene>
<protein>
    <submittedName>
        <fullName evidence="2">Uncharacterized protein</fullName>
    </submittedName>
</protein>
<proteinExistence type="predicted"/>
<name>A0ABU6SUX0_9FABA</name>
<sequence length="54" mass="6368">MEKGKEDATKETKIQQLQQVQKATEKSAKKEENIPFPQQLRKETWGMMLHHPSF</sequence>
<reference evidence="2 3" key="1">
    <citation type="journal article" date="2023" name="Plants (Basel)">
        <title>Bridging the Gap: Combining Genomics and Transcriptomics Approaches to Understand Stylosanthes scabra, an Orphan Legume from the Brazilian Caatinga.</title>
        <authorList>
            <person name="Ferreira-Neto J.R.C."/>
            <person name="da Silva M.D."/>
            <person name="Binneck E."/>
            <person name="de Melo N.F."/>
            <person name="da Silva R.H."/>
            <person name="de Melo A.L.T.M."/>
            <person name="Pandolfi V."/>
            <person name="Bustamante F.O."/>
            <person name="Brasileiro-Vidal A.C."/>
            <person name="Benko-Iseppon A.M."/>
        </authorList>
    </citation>
    <scope>NUCLEOTIDE SEQUENCE [LARGE SCALE GENOMIC DNA]</scope>
    <source>
        <tissue evidence="2">Leaves</tissue>
    </source>
</reference>
<keyword evidence="3" id="KW-1185">Reference proteome</keyword>
<evidence type="ECO:0000313" key="2">
    <source>
        <dbReference type="EMBL" id="MED6139865.1"/>
    </source>
</evidence>
<dbReference type="EMBL" id="JASCZI010061987">
    <property type="protein sequence ID" value="MED6139865.1"/>
    <property type="molecule type" value="Genomic_DNA"/>
</dbReference>
<feature type="compositionally biased region" description="Basic and acidic residues" evidence="1">
    <location>
        <begin position="1"/>
        <end position="13"/>
    </location>
</feature>
<evidence type="ECO:0000256" key="1">
    <source>
        <dbReference type="SAM" id="MobiDB-lite"/>
    </source>
</evidence>
<accession>A0ABU6SUX0</accession>
<comment type="caution">
    <text evidence="2">The sequence shown here is derived from an EMBL/GenBank/DDBJ whole genome shotgun (WGS) entry which is preliminary data.</text>
</comment>
<organism evidence="2 3">
    <name type="scientific">Stylosanthes scabra</name>
    <dbReference type="NCBI Taxonomy" id="79078"/>
    <lineage>
        <taxon>Eukaryota</taxon>
        <taxon>Viridiplantae</taxon>
        <taxon>Streptophyta</taxon>
        <taxon>Embryophyta</taxon>
        <taxon>Tracheophyta</taxon>
        <taxon>Spermatophyta</taxon>
        <taxon>Magnoliopsida</taxon>
        <taxon>eudicotyledons</taxon>
        <taxon>Gunneridae</taxon>
        <taxon>Pentapetalae</taxon>
        <taxon>rosids</taxon>
        <taxon>fabids</taxon>
        <taxon>Fabales</taxon>
        <taxon>Fabaceae</taxon>
        <taxon>Papilionoideae</taxon>
        <taxon>50 kb inversion clade</taxon>
        <taxon>dalbergioids sensu lato</taxon>
        <taxon>Dalbergieae</taxon>
        <taxon>Pterocarpus clade</taxon>
        <taxon>Stylosanthes</taxon>
    </lineage>
</organism>